<comment type="caution">
    <text evidence="2">The sequence shown here is derived from an EMBL/GenBank/DDBJ whole genome shotgun (WGS) entry which is preliminary data.</text>
</comment>
<feature type="compositionally biased region" description="Pro residues" evidence="1">
    <location>
        <begin position="1"/>
        <end position="13"/>
    </location>
</feature>
<name>A0ABW1ZT42_9GAMM</name>
<organism evidence="2 3">
    <name type="scientific">Marinobacterium aestuariivivens</name>
    <dbReference type="NCBI Taxonomy" id="1698799"/>
    <lineage>
        <taxon>Bacteria</taxon>
        <taxon>Pseudomonadati</taxon>
        <taxon>Pseudomonadota</taxon>
        <taxon>Gammaproteobacteria</taxon>
        <taxon>Oceanospirillales</taxon>
        <taxon>Oceanospirillaceae</taxon>
        <taxon>Marinobacterium</taxon>
    </lineage>
</organism>
<gene>
    <name evidence="2" type="ORF">ACFQDL_01395</name>
</gene>
<evidence type="ECO:0000313" key="2">
    <source>
        <dbReference type="EMBL" id="MFC6668910.1"/>
    </source>
</evidence>
<proteinExistence type="predicted"/>
<keyword evidence="3" id="KW-1185">Reference proteome</keyword>
<dbReference type="RefSeq" id="WP_379907467.1">
    <property type="nucleotide sequence ID" value="NZ_JBHSWE010000001.1"/>
</dbReference>
<protein>
    <submittedName>
        <fullName evidence="2">Uncharacterized protein</fullName>
    </submittedName>
</protein>
<dbReference type="EMBL" id="JBHSWE010000001">
    <property type="protein sequence ID" value="MFC6668910.1"/>
    <property type="molecule type" value="Genomic_DNA"/>
</dbReference>
<accession>A0ABW1ZT42</accession>
<dbReference type="Proteomes" id="UP001596422">
    <property type="component" value="Unassembled WGS sequence"/>
</dbReference>
<sequence>MSPYPLSPAPGPQSPQRSQDAAQRRDRLLDKARRLRRAARTPDELWLAEQYETAAAFVRNA</sequence>
<evidence type="ECO:0000256" key="1">
    <source>
        <dbReference type="SAM" id="MobiDB-lite"/>
    </source>
</evidence>
<reference evidence="3" key="1">
    <citation type="journal article" date="2019" name="Int. J. Syst. Evol. Microbiol.">
        <title>The Global Catalogue of Microorganisms (GCM) 10K type strain sequencing project: providing services to taxonomists for standard genome sequencing and annotation.</title>
        <authorList>
            <consortium name="The Broad Institute Genomics Platform"/>
            <consortium name="The Broad Institute Genome Sequencing Center for Infectious Disease"/>
            <person name="Wu L."/>
            <person name="Ma J."/>
        </authorList>
    </citation>
    <scope>NUCLEOTIDE SEQUENCE [LARGE SCALE GENOMIC DNA]</scope>
    <source>
        <strain evidence="3">NBRC 111756</strain>
    </source>
</reference>
<evidence type="ECO:0000313" key="3">
    <source>
        <dbReference type="Proteomes" id="UP001596422"/>
    </source>
</evidence>
<feature type="region of interest" description="Disordered" evidence="1">
    <location>
        <begin position="1"/>
        <end position="26"/>
    </location>
</feature>